<accession>A0A9D1DJR4</accession>
<sequence>MPRKALGALTEAMFYILMALMEGEKCGVEATAWIERHTSGRVRVGPGTLYTILGSFLDAGLITETDTEGRRRTYAITGEGERRYAEELTRLRQCVADAERRGDTCAENGALPILQAGI</sequence>
<feature type="domain" description="Transcription regulator PadR N-terminal" evidence="1">
    <location>
        <begin position="16"/>
        <end position="85"/>
    </location>
</feature>
<reference evidence="2" key="1">
    <citation type="submission" date="2020-10" db="EMBL/GenBank/DDBJ databases">
        <authorList>
            <person name="Gilroy R."/>
        </authorList>
    </citation>
    <scope>NUCLEOTIDE SEQUENCE</scope>
    <source>
        <strain evidence="2">ChiGjej3B3-7149</strain>
    </source>
</reference>
<reference evidence="2" key="2">
    <citation type="journal article" date="2021" name="PeerJ">
        <title>Extensive microbial diversity within the chicken gut microbiome revealed by metagenomics and culture.</title>
        <authorList>
            <person name="Gilroy R."/>
            <person name="Ravi A."/>
            <person name="Getino M."/>
            <person name="Pursley I."/>
            <person name="Horton D.L."/>
            <person name="Alikhan N.F."/>
            <person name="Baker D."/>
            <person name="Gharbi K."/>
            <person name="Hall N."/>
            <person name="Watson M."/>
            <person name="Adriaenssens E.M."/>
            <person name="Foster-Nyarko E."/>
            <person name="Jarju S."/>
            <person name="Secka A."/>
            <person name="Antonio M."/>
            <person name="Oren A."/>
            <person name="Chaudhuri R.R."/>
            <person name="La Ragione R."/>
            <person name="Hildebrand F."/>
            <person name="Pallen M.J."/>
        </authorList>
    </citation>
    <scope>NUCLEOTIDE SEQUENCE</scope>
    <source>
        <strain evidence="2">ChiGjej3B3-7149</strain>
    </source>
</reference>
<evidence type="ECO:0000313" key="3">
    <source>
        <dbReference type="Proteomes" id="UP000824238"/>
    </source>
</evidence>
<dbReference type="Proteomes" id="UP000824238">
    <property type="component" value="Unassembled WGS sequence"/>
</dbReference>
<dbReference type="InterPro" id="IPR005149">
    <property type="entry name" value="Tscrpt_reg_PadR_N"/>
</dbReference>
<protein>
    <submittedName>
        <fullName evidence="2">Helix-turn-helix transcriptional regulator</fullName>
    </submittedName>
</protein>
<dbReference type="Gene3D" id="1.10.10.10">
    <property type="entry name" value="Winged helix-like DNA-binding domain superfamily/Winged helix DNA-binding domain"/>
    <property type="match status" value="1"/>
</dbReference>
<dbReference type="PANTHER" id="PTHR33169">
    <property type="entry name" value="PADR-FAMILY TRANSCRIPTIONAL REGULATOR"/>
    <property type="match status" value="1"/>
</dbReference>
<dbReference type="InterPro" id="IPR036388">
    <property type="entry name" value="WH-like_DNA-bd_sf"/>
</dbReference>
<dbReference type="InterPro" id="IPR036390">
    <property type="entry name" value="WH_DNA-bd_sf"/>
</dbReference>
<dbReference type="InterPro" id="IPR052509">
    <property type="entry name" value="Metal_resp_DNA-bind_regulator"/>
</dbReference>
<proteinExistence type="predicted"/>
<evidence type="ECO:0000313" key="2">
    <source>
        <dbReference type="EMBL" id="HIR54047.1"/>
    </source>
</evidence>
<comment type="caution">
    <text evidence="2">The sequence shown here is derived from an EMBL/GenBank/DDBJ whole genome shotgun (WGS) entry which is preliminary data.</text>
</comment>
<organism evidence="2 3">
    <name type="scientific">Candidatus Scatomorpha intestinigallinarum</name>
    <dbReference type="NCBI Taxonomy" id="2840923"/>
    <lineage>
        <taxon>Bacteria</taxon>
        <taxon>Bacillati</taxon>
        <taxon>Bacillota</taxon>
        <taxon>Clostridia</taxon>
        <taxon>Eubacteriales</taxon>
        <taxon>Candidatus Scatomorpha</taxon>
    </lineage>
</organism>
<name>A0A9D1DJR4_9FIRM</name>
<dbReference type="AlphaFoldDB" id="A0A9D1DJR4"/>
<dbReference type="PANTHER" id="PTHR33169:SF13">
    <property type="entry name" value="PADR-FAMILY TRANSCRIPTIONAL REGULATOR"/>
    <property type="match status" value="1"/>
</dbReference>
<evidence type="ECO:0000259" key="1">
    <source>
        <dbReference type="Pfam" id="PF03551"/>
    </source>
</evidence>
<dbReference type="Pfam" id="PF03551">
    <property type="entry name" value="PadR"/>
    <property type="match status" value="1"/>
</dbReference>
<gene>
    <name evidence="2" type="ORF">IAD36_00365</name>
</gene>
<dbReference type="EMBL" id="DVHH01000008">
    <property type="protein sequence ID" value="HIR54047.1"/>
    <property type="molecule type" value="Genomic_DNA"/>
</dbReference>
<dbReference type="SUPFAM" id="SSF46785">
    <property type="entry name" value="Winged helix' DNA-binding domain"/>
    <property type="match status" value="1"/>
</dbReference>